<name>A0ABU2H3M5_9ACTN</name>
<organism evidence="3 4">
    <name type="scientific">Lipingzhangella rawalii</name>
    <dbReference type="NCBI Taxonomy" id="2055835"/>
    <lineage>
        <taxon>Bacteria</taxon>
        <taxon>Bacillati</taxon>
        <taxon>Actinomycetota</taxon>
        <taxon>Actinomycetes</taxon>
        <taxon>Streptosporangiales</taxon>
        <taxon>Nocardiopsidaceae</taxon>
        <taxon>Lipingzhangella</taxon>
    </lineage>
</organism>
<feature type="compositionally biased region" description="Low complexity" evidence="1">
    <location>
        <begin position="173"/>
        <end position="187"/>
    </location>
</feature>
<dbReference type="EMBL" id="JAVLVT010000001">
    <property type="protein sequence ID" value="MDS1269597.1"/>
    <property type="molecule type" value="Genomic_DNA"/>
</dbReference>
<protein>
    <submittedName>
        <fullName evidence="3">Methylenetetrahydrofolate reductase C-terminal domain-containing protein</fullName>
    </submittedName>
</protein>
<evidence type="ECO:0000259" key="2">
    <source>
        <dbReference type="Pfam" id="PF12225"/>
    </source>
</evidence>
<dbReference type="InterPro" id="IPR022026">
    <property type="entry name" value="DUF5981"/>
</dbReference>
<proteinExistence type="predicted"/>
<gene>
    <name evidence="3" type="ORF">RIF23_04720</name>
</gene>
<evidence type="ECO:0000256" key="1">
    <source>
        <dbReference type="SAM" id="MobiDB-lite"/>
    </source>
</evidence>
<evidence type="ECO:0000313" key="4">
    <source>
        <dbReference type="Proteomes" id="UP001250214"/>
    </source>
</evidence>
<feature type="domain" description="Methylene-tetrahydrofolate reductase C-terminal-like" evidence="2">
    <location>
        <begin position="7"/>
        <end position="78"/>
    </location>
</feature>
<keyword evidence="4" id="KW-1185">Reference proteome</keyword>
<accession>A0ABU2H3M5</accession>
<comment type="caution">
    <text evidence="3">The sequence shown here is derived from an EMBL/GenBank/DDBJ whole genome shotgun (WGS) entry which is preliminary data.</text>
</comment>
<reference evidence="4" key="1">
    <citation type="submission" date="2023-07" db="EMBL/GenBank/DDBJ databases">
        <title>Novel species in the genus Lipingzhangella isolated from Sambhar Salt Lake.</title>
        <authorList>
            <person name="Jiya N."/>
            <person name="Kajale S."/>
            <person name="Sharma A."/>
        </authorList>
    </citation>
    <scope>NUCLEOTIDE SEQUENCE [LARGE SCALE GENOMIC DNA]</scope>
    <source>
        <strain evidence="4">LS1_29</strain>
    </source>
</reference>
<feature type="compositionally biased region" description="Low complexity" evidence="1">
    <location>
        <begin position="152"/>
        <end position="164"/>
    </location>
</feature>
<evidence type="ECO:0000313" key="3">
    <source>
        <dbReference type="EMBL" id="MDS1269597.1"/>
    </source>
</evidence>
<feature type="region of interest" description="Disordered" evidence="1">
    <location>
        <begin position="112"/>
        <end position="187"/>
    </location>
</feature>
<dbReference type="Proteomes" id="UP001250214">
    <property type="component" value="Unassembled WGS sequence"/>
</dbReference>
<sequence length="187" mass="20396">MSTLLPLVEHAVKKPIWDCRMCGQCVLHSTGMTCPMTCPKQLRNGPCGGVREDGGCEVNPEMRCVWLKAQGRAEWLPRAWREEFDELRPPVDNQLWGTSSWTNLVTGRDKVTPVSWQETTPEIGDEAGKPADTQQVPGEDVPVATCQHSHHQSGSSSALPAAARPADEESPREVQTTVVGAEAEVVA</sequence>
<dbReference type="Pfam" id="PF12225">
    <property type="entry name" value="DUF5981"/>
    <property type="match status" value="1"/>
</dbReference>
<dbReference type="RefSeq" id="WP_310911057.1">
    <property type="nucleotide sequence ID" value="NZ_JAVLVT010000001.1"/>
</dbReference>